<dbReference type="GO" id="GO:1990825">
    <property type="term" value="F:sequence-specific mRNA binding"/>
    <property type="evidence" value="ECO:0007669"/>
    <property type="project" value="EnsemblFungi"/>
</dbReference>
<dbReference type="InParanoid" id="J9DJ52"/>
<feature type="domain" description="Aminoacyl-transfer RNA synthetases class-II family profile" evidence="6">
    <location>
        <begin position="9"/>
        <end position="382"/>
    </location>
</feature>
<comment type="caution">
    <text evidence="7">The sequence shown here is derived from an EMBL/GenBank/DDBJ whole genome shotgun (WGS) entry which is preliminary data.</text>
</comment>
<evidence type="ECO:0000256" key="3">
    <source>
        <dbReference type="ARBA" id="ARBA00022741"/>
    </source>
</evidence>
<dbReference type="PANTHER" id="PTHR11476:SF7">
    <property type="entry name" value="HISTIDINE--TRNA LIGASE"/>
    <property type="match status" value="1"/>
</dbReference>
<feature type="binding site" evidence="5">
    <location>
        <position position="125"/>
    </location>
    <ligand>
        <name>L-histidine</name>
        <dbReference type="ChEBI" id="CHEBI:57595"/>
    </ligand>
</feature>
<dbReference type="Pfam" id="PF13393">
    <property type="entry name" value="tRNA-synt_His"/>
    <property type="match status" value="1"/>
</dbReference>
<feature type="binding site" evidence="5">
    <location>
        <position position="105"/>
    </location>
    <ligand>
        <name>L-histidine</name>
        <dbReference type="ChEBI" id="CHEBI:57595"/>
    </ligand>
</feature>
<dbReference type="AlphaFoldDB" id="J9DJ52"/>
<dbReference type="OrthoDB" id="1906957at2759"/>
<dbReference type="VEuPathDB" id="MicrosporidiaDB:EDEG_02983"/>
<keyword evidence="8" id="KW-1185">Reference proteome</keyword>
<proteinExistence type="inferred from homology"/>
<dbReference type="OMA" id="YQIQKVW"/>
<dbReference type="PIRSF" id="PIRSF001549">
    <property type="entry name" value="His-tRNA_synth"/>
    <property type="match status" value="1"/>
</dbReference>
<dbReference type="FunCoup" id="J9DJ52">
    <property type="interactions" value="158"/>
</dbReference>
<dbReference type="GO" id="GO:0005829">
    <property type="term" value="C:cytosol"/>
    <property type="evidence" value="ECO:0007669"/>
    <property type="project" value="TreeGrafter"/>
</dbReference>
<feature type="binding site" evidence="5">
    <location>
        <position position="121"/>
    </location>
    <ligand>
        <name>L-histidine</name>
        <dbReference type="ChEBI" id="CHEBI:57595"/>
    </ligand>
</feature>
<dbReference type="EMBL" id="AFBI03000063">
    <property type="protein sequence ID" value="EJW02625.1"/>
    <property type="molecule type" value="Genomic_DNA"/>
</dbReference>
<dbReference type="Gene3D" id="3.40.50.800">
    <property type="entry name" value="Anticodon-binding domain"/>
    <property type="match status" value="1"/>
</dbReference>
<dbReference type="InterPro" id="IPR036621">
    <property type="entry name" value="Anticodon-bd_dom_sf"/>
</dbReference>
<evidence type="ECO:0000256" key="5">
    <source>
        <dbReference type="PIRSR" id="PIRSR001549-1"/>
    </source>
</evidence>
<evidence type="ECO:0000313" key="8">
    <source>
        <dbReference type="Proteomes" id="UP000003163"/>
    </source>
</evidence>
<keyword evidence="3" id="KW-0547">Nucleotide-binding</keyword>
<gene>
    <name evidence="7" type="ORF">EDEG_02983</name>
</gene>
<reference evidence="7 8" key="1">
    <citation type="submission" date="2011-08" db="EMBL/GenBank/DDBJ databases">
        <authorList>
            <person name="Liu Z.J."/>
            <person name="Shi F.L."/>
            <person name="Lu J.Q."/>
            <person name="Li M."/>
            <person name="Wang Z.L."/>
        </authorList>
    </citation>
    <scope>NUCLEOTIDE SEQUENCE [LARGE SCALE GENOMIC DNA]</scope>
    <source>
        <strain evidence="7 8">USNM 41457</strain>
    </source>
</reference>
<feature type="binding site" evidence="5">
    <location>
        <begin position="78"/>
        <end position="80"/>
    </location>
    <ligand>
        <name>L-histidine</name>
        <dbReference type="ChEBI" id="CHEBI:57595"/>
    </ligand>
</feature>
<comment type="similarity">
    <text evidence="1">Belongs to the class-II aminoacyl-tRNA synthetase family.</text>
</comment>
<dbReference type="GO" id="GO:0032543">
    <property type="term" value="P:mitochondrial translation"/>
    <property type="evidence" value="ECO:0007669"/>
    <property type="project" value="EnsemblFungi"/>
</dbReference>
<dbReference type="GO" id="GO:0004821">
    <property type="term" value="F:histidine-tRNA ligase activity"/>
    <property type="evidence" value="ECO:0007669"/>
    <property type="project" value="UniProtKB-EC"/>
</dbReference>
<dbReference type="Gene3D" id="3.30.930.10">
    <property type="entry name" value="Bira Bifunctional Protein, Domain 2"/>
    <property type="match status" value="1"/>
</dbReference>
<dbReference type="SUPFAM" id="SSF55681">
    <property type="entry name" value="Class II aaRS and biotin synthetases"/>
    <property type="match status" value="1"/>
</dbReference>
<protein>
    <recommendedName>
        <fullName evidence="2">histidine--tRNA ligase</fullName>
        <ecNumber evidence="2">6.1.1.21</ecNumber>
    </recommendedName>
</protein>
<dbReference type="SUPFAM" id="SSF52954">
    <property type="entry name" value="Class II aaRS ABD-related"/>
    <property type="match status" value="1"/>
</dbReference>
<dbReference type="GO" id="GO:0006427">
    <property type="term" value="P:histidyl-tRNA aminoacylation"/>
    <property type="evidence" value="ECO:0007669"/>
    <property type="project" value="EnsemblFungi"/>
</dbReference>
<dbReference type="GO" id="GO:0005739">
    <property type="term" value="C:mitochondrion"/>
    <property type="evidence" value="ECO:0007669"/>
    <property type="project" value="EnsemblFungi"/>
</dbReference>
<dbReference type="InterPro" id="IPR006195">
    <property type="entry name" value="aa-tRNA-synth_II"/>
</dbReference>
<dbReference type="InterPro" id="IPR041715">
    <property type="entry name" value="HisRS-like_core"/>
</dbReference>
<evidence type="ECO:0000259" key="6">
    <source>
        <dbReference type="PROSITE" id="PS50862"/>
    </source>
</evidence>
<dbReference type="InterPro" id="IPR004154">
    <property type="entry name" value="Anticodon-bd"/>
</dbReference>
<dbReference type="PROSITE" id="PS50862">
    <property type="entry name" value="AA_TRNA_LIGASE_II"/>
    <property type="match status" value="1"/>
</dbReference>
<dbReference type="InterPro" id="IPR004516">
    <property type="entry name" value="HisRS/HisZ"/>
</dbReference>
<dbReference type="PANTHER" id="PTHR11476">
    <property type="entry name" value="HISTIDYL-TRNA SYNTHETASE"/>
    <property type="match status" value="1"/>
</dbReference>
<dbReference type="InterPro" id="IPR045864">
    <property type="entry name" value="aa-tRNA-synth_II/BPL/LPL"/>
</dbReference>
<reference evidence="8" key="2">
    <citation type="submission" date="2015-07" db="EMBL/GenBank/DDBJ databases">
        <title>Contrasting host-pathogen interactions and genome evolution in two generalist and specialist microsporidian pathogens of mosquitoes.</title>
        <authorList>
            <consortium name="The Broad Institute Genomics Platform"/>
            <consortium name="The Broad Institute Genome Sequencing Center for Infectious Disease"/>
            <person name="Cuomo C.A."/>
            <person name="Sanscrainte N.D."/>
            <person name="Goldberg J.M."/>
            <person name="Heiman D."/>
            <person name="Young S."/>
            <person name="Zeng Q."/>
            <person name="Becnel J.J."/>
            <person name="Birren B.W."/>
        </authorList>
    </citation>
    <scope>NUCLEOTIDE SEQUENCE [LARGE SCALE GENOMIC DNA]</scope>
    <source>
        <strain evidence="8">USNM 41457</strain>
    </source>
</reference>
<sequence length="473" mass="53924">MVILRTPKGTVDYTPEESALINYILSTTTEVFKTHGAVNIDTPTFEHSSILKNKFGDDQKLVFDLADQGGEEYSLRYDLTVSFARYLAQNKISKIKRYQIGKVFRRDQPVITKGRFREFLQCDFDIAGSYENMLADAEILKIVSECMQNLFQNKKFTISVNHRLIHTAYLESLNVDPTLHSTICSTIDKCHKISEIEMRTEFESKGLQTCQINQILEYTKLSGKDQQFILYLKKLKIYNRDAGKKAIDDLELLQKYCNIFKCTDNIVFDLSLARGLDYYTGIIFEVKINDSDVGSIIGGGRYDNLVRDFVKSQELKVQQVPDINLSKTQLKKMKKRLAQVKNEDNENFEVPCVGFSLGIARICSILKDSFKVGVSDTKVFVGCFGDRLLEERLVLVSMLWDHNVPAETFYSNLHYKKQAAFALKAGIPIVVSIGADELIDNVVKVSYGNGLEEKATVKRSDLVYFLRNIITRL</sequence>
<evidence type="ECO:0000313" key="7">
    <source>
        <dbReference type="EMBL" id="EJW02625.1"/>
    </source>
</evidence>
<feature type="binding site" evidence="5">
    <location>
        <begin position="278"/>
        <end position="279"/>
    </location>
    <ligand>
        <name>L-histidine</name>
        <dbReference type="ChEBI" id="CHEBI:57595"/>
    </ligand>
</feature>
<dbReference type="EC" id="6.1.1.21" evidence="2"/>
<name>J9DJ52_EDHAE</name>
<dbReference type="STRING" id="1003232.J9DJ52"/>
<comment type="catalytic activity">
    <reaction evidence="4">
        <text>tRNA(His) + L-histidine + ATP = L-histidyl-tRNA(His) + AMP + diphosphate + H(+)</text>
        <dbReference type="Rhea" id="RHEA:17313"/>
        <dbReference type="Rhea" id="RHEA-COMP:9665"/>
        <dbReference type="Rhea" id="RHEA-COMP:9689"/>
        <dbReference type="ChEBI" id="CHEBI:15378"/>
        <dbReference type="ChEBI" id="CHEBI:30616"/>
        <dbReference type="ChEBI" id="CHEBI:33019"/>
        <dbReference type="ChEBI" id="CHEBI:57595"/>
        <dbReference type="ChEBI" id="CHEBI:78442"/>
        <dbReference type="ChEBI" id="CHEBI:78527"/>
        <dbReference type="ChEBI" id="CHEBI:456215"/>
        <dbReference type="EC" id="6.1.1.21"/>
    </reaction>
</comment>
<organism evidence="7 8">
    <name type="scientific">Edhazardia aedis (strain USNM 41457)</name>
    <name type="common">Microsporidian parasite</name>
    <dbReference type="NCBI Taxonomy" id="1003232"/>
    <lineage>
        <taxon>Eukaryota</taxon>
        <taxon>Fungi</taxon>
        <taxon>Fungi incertae sedis</taxon>
        <taxon>Microsporidia</taxon>
        <taxon>Edhazardia</taxon>
    </lineage>
</organism>
<evidence type="ECO:0000256" key="4">
    <source>
        <dbReference type="ARBA" id="ARBA00047639"/>
    </source>
</evidence>
<dbReference type="Pfam" id="PF03129">
    <property type="entry name" value="HGTP_anticodon"/>
    <property type="match status" value="1"/>
</dbReference>
<dbReference type="Proteomes" id="UP000003163">
    <property type="component" value="Unassembled WGS sequence"/>
</dbReference>
<dbReference type="GO" id="GO:0000166">
    <property type="term" value="F:nucleotide binding"/>
    <property type="evidence" value="ECO:0007669"/>
    <property type="project" value="UniProtKB-KW"/>
</dbReference>
<evidence type="ECO:0000256" key="1">
    <source>
        <dbReference type="ARBA" id="ARBA00008226"/>
    </source>
</evidence>
<evidence type="ECO:0000256" key="2">
    <source>
        <dbReference type="ARBA" id="ARBA00012815"/>
    </source>
</evidence>
<accession>J9DJ52</accession>
<dbReference type="CDD" id="cd00773">
    <property type="entry name" value="HisRS-like_core"/>
    <property type="match status" value="1"/>
</dbReference>
<feature type="binding site" evidence="5">
    <location>
        <position position="274"/>
    </location>
    <ligand>
        <name>L-histidine</name>
        <dbReference type="ChEBI" id="CHEBI:57595"/>
    </ligand>
</feature>
<dbReference type="HOGENOM" id="CLU_025113_4_2_1"/>